<dbReference type="InterPro" id="IPR045336">
    <property type="entry name" value="MmgE_PrpD_N"/>
</dbReference>
<evidence type="ECO:0000259" key="3">
    <source>
        <dbReference type="Pfam" id="PF19305"/>
    </source>
</evidence>
<evidence type="ECO:0000256" key="1">
    <source>
        <dbReference type="ARBA" id="ARBA00006174"/>
    </source>
</evidence>
<dbReference type="SUPFAM" id="SSF103378">
    <property type="entry name" value="2-methylcitrate dehydratase PrpD"/>
    <property type="match status" value="1"/>
</dbReference>
<feature type="domain" description="MmgE/PrpD N-terminal" evidence="2">
    <location>
        <begin position="5"/>
        <end position="245"/>
    </location>
</feature>
<dbReference type="InterPro" id="IPR045337">
    <property type="entry name" value="MmgE_PrpD_C"/>
</dbReference>
<evidence type="ECO:0000313" key="5">
    <source>
        <dbReference type="Proteomes" id="UP000076268"/>
    </source>
</evidence>
<dbReference type="RefSeq" id="WP_066241332.1">
    <property type="nucleotide sequence ID" value="NZ_LSGP01000017.1"/>
</dbReference>
<dbReference type="InterPro" id="IPR036148">
    <property type="entry name" value="MmgE/PrpD_sf"/>
</dbReference>
<dbReference type="STRING" id="1794912.AXX12_07290"/>
<dbReference type="Pfam" id="PF19305">
    <property type="entry name" value="MmgE_PrpD_C"/>
    <property type="match status" value="1"/>
</dbReference>
<protein>
    <recommendedName>
        <fullName evidence="6">2-methylcitrate dehydratase</fullName>
    </recommendedName>
</protein>
<gene>
    <name evidence="4" type="ORF">AXX12_07290</name>
</gene>
<evidence type="ECO:0000313" key="4">
    <source>
        <dbReference type="EMBL" id="KYZ76236.1"/>
    </source>
</evidence>
<dbReference type="GO" id="GO:0016829">
    <property type="term" value="F:lyase activity"/>
    <property type="evidence" value="ECO:0007669"/>
    <property type="project" value="InterPro"/>
</dbReference>
<comment type="similarity">
    <text evidence="1">Belongs to the PrpD family.</text>
</comment>
<dbReference type="InterPro" id="IPR042183">
    <property type="entry name" value="MmgE/PrpD_sf_1"/>
</dbReference>
<sequence>METKALASFIANLNYEMLSASTRQMAKQCILDAIGCTIRGSIEAPGQIIEKVVGSQGGKSQATVLSAKPFRTTALNAALANGAFNHSLDFDDLHNASIIHLGTVVVPAALAVAEQIGASGQQLITAVVAGYEVGARVGEAVNPEAYFFWHTTGTAGTFGAAAAAAKLLELNAEQAAHCLGTAGTQAAGLWEFLQEGAMSKTLHAGKAAFNGILAAVLAKEGFTSASRILEGEKGFCLAMTPAAKLNKLTDGLGGGTYKIDENSFKPYACCKHCHAANNAAQVLRSKHGIEPTQVKAINIKTNSVADNLVNNPYPQNAYGSKFSIQYCVVAALRYGKVGIEEFCQEKIQDAETRRMMQLVQVDIDPELDAEYKRNPDKWSVLVSVETVDGKKYLQFIEYPKGDPQNPVSYAESEEKFRSLAVSVYSDGDVDKLLALVGCVETVTDLSNMFDFLVRKDK</sequence>
<dbReference type="PANTHER" id="PTHR16943">
    <property type="entry name" value="2-METHYLCITRATE DEHYDRATASE-RELATED"/>
    <property type="match status" value="1"/>
</dbReference>
<accession>A0A154BQM3</accession>
<dbReference type="Gene3D" id="1.10.4100.10">
    <property type="entry name" value="2-methylcitrate dehydratase PrpD"/>
    <property type="match status" value="1"/>
</dbReference>
<organism evidence="4 5">
    <name type="scientific">Anaerosporomusa subterranea</name>
    <dbReference type="NCBI Taxonomy" id="1794912"/>
    <lineage>
        <taxon>Bacteria</taxon>
        <taxon>Bacillati</taxon>
        <taxon>Bacillota</taxon>
        <taxon>Negativicutes</taxon>
        <taxon>Acetonemataceae</taxon>
        <taxon>Anaerosporomusa</taxon>
    </lineage>
</organism>
<keyword evidence="5" id="KW-1185">Reference proteome</keyword>
<dbReference type="PANTHER" id="PTHR16943:SF8">
    <property type="entry name" value="2-METHYLCITRATE DEHYDRATASE"/>
    <property type="match status" value="1"/>
</dbReference>
<dbReference type="Proteomes" id="UP000076268">
    <property type="component" value="Unassembled WGS sequence"/>
</dbReference>
<name>A0A154BQM3_ANASB</name>
<feature type="domain" description="MmgE/PrpD C-terminal" evidence="3">
    <location>
        <begin position="267"/>
        <end position="439"/>
    </location>
</feature>
<dbReference type="Gene3D" id="3.30.1330.120">
    <property type="entry name" value="2-methylcitrate dehydratase PrpD"/>
    <property type="match status" value="1"/>
</dbReference>
<comment type="caution">
    <text evidence="4">The sequence shown here is derived from an EMBL/GenBank/DDBJ whole genome shotgun (WGS) entry which is preliminary data.</text>
</comment>
<dbReference type="InterPro" id="IPR005656">
    <property type="entry name" value="MmgE_PrpD"/>
</dbReference>
<dbReference type="InterPro" id="IPR042188">
    <property type="entry name" value="MmgE/PrpD_sf_2"/>
</dbReference>
<dbReference type="OrthoDB" id="9791416at2"/>
<evidence type="ECO:0008006" key="6">
    <source>
        <dbReference type="Google" id="ProtNLM"/>
    </source>
</evidence>
<dbReference type="EMBL" id="LSGP01000017">
    <property type="protein sequence ID" value="KYZ76236.1"/>
    <property type="molecule type" value="Genomic_DNA"/>
</dbReference>
<dbReference type="Pfam" id="PF03972">
    <property type="entry name" value="MmgE_PrpD_N"/>
    <property type="match status" value="1"/>
</dbReference>
<evidence type="ECO:0000259" key="2">
    <source>
        <dbReference type="Pfam" id="PF03972"/>
    </source>
</evidence>
<proteinExistence type="inferred from homology"/>
<dbReference type="AlphaFoldDB" id="A0A154BQM3"/>
<reference evidence="4 5" key="1">
    <citation type="submission" date="2016-02" db="EMBL/GenBank/DDBJ databases">
        <title>Anaerosporomusa subterraneum gen. nov., sp. nov., a spore-forming obligate anaerobe isolated from saprolite.</title>
        <authorList>
            <person name="Choi J.K."/>
            <person name="Shah M."/>
            <person name="Yee N."/>
        </authorList>
    </citation>
    <scope>NUCLEOTIDE SEQUENCE [LARGE SCALE GENOMIC DNA]</scope>
    <source>
        <strain evidence="4 5">RU4</strain>
    </source>
</reference>